<feature type="compositionally biased region" description="Polar residues" evidence="7">
    <location>
        <begin position="598"/>
        <end position="627"/>
    </location>
</feature>
<dbReference type="PANTHER" id="PTHR21567:SF9">
    <property type="entry name" value="CLIP-ASSOCIATING PROTEIN"/>
    <property type="match status" value="1"/>
</dbReference>
<comment type="subcellular location">
    <subcellularLocation>
        <location evidence="1">Cytoplasm</location>
        <location evidence="1">Cytoskeleton</location>
        <location evidence="1">Spindle</location>
    </subcellularLocation>
</comment>
<proteinExistence type="inferred from homology"/>
<reference evidence="9 10" key="1">
    <citation type="submission" date="2020-11" db="EMBL/GenBank/DDBJ databases">
        <title>Kefir isolates.</title>
        <authorList>
            <person name="Marcisauskas S."/>
            <person name="Kim Y."/>
            <person name="Blasche S."/>
        </authorList>
    </citation>
    <scope>NUCLEOTIDE SEQUENCE [LARGE SCALE GENOMIC DNA]</scope>
    <source>
        <strain evidence="9 10">OG2</strain>
    </source>
</reference>
<evidence type="ECO:0000256" key="5">
    <source>
        <dbReference type="ARBA" id="ARBA00022701"/>
    </source>
</evidence>
<evidence type="ECO:0000256" key="3">
    <source>
        <dbReference type="ARBA" id="ARBA00016012"/>
    </source>
</evidence>
<evidence type="ECO:0000256" key="1">
    <source>
        <dbReference type="ARBA" id="ARBA00004186"/>
    </source>
</evidence>
<name>A0A9P7B2J7_MAUEX</name>
<protein>
    <recommendedName>
        <fullName evidence="3">Protein STU1</fullName>
    </recommendedName>
</protein>
<evidence type="ECO:0000313" key="9">
    <source>
        <dbReference type="EMBL" id="KAG0655418.1"/>
    </source>
</evidence>
<evidence type="ECO:0000256" key="4">
    <source>
        <dbReference type="ARBA" id="ARBA00022618"/>
    </source>
</evidence>
<feature type="compositionally biased region" description="Low complexity" evidence="7">
    <location>
        <begin position="564"/>
        <end position="584"/>
    </location>
</feature>
<dbReference type="Proteomes" id="UP000750334">
    <property type="component" value="Unassembled WGS sequence"/>
</dbReference>
<dbReference type="GO" id="GO:0051301">
    <property type="term" value="P:cell division"/>
    <property type="evidence" value="ECO:0007669"/>
    <property type="project" value="UniProtKB-KW"/>
</dbReference>
<dbReference type="Pfam" id="PF12348">
    <property type="entry name" value="CLASP_N"/>
    <property type="match status" value="1"/>
</dbReference>
<dbReference type="GO" id="GO:0008017">
    <property type="term" value="F:microtubule binding"/>
    <property type="evidence" value="ECO:0007669"/>
    <property type="project" value="TreeGrafter"/>
</dbReference>
<keyword evidence="4" id="KW-0132">Cell division</keyword>
<dbReference type="GO" id="GO:0060172">
    <property type="term" value="P:astral microtubule depolymerization"/>
    <property type="evidence" value="ECO:0007669"/>
    <property type="project" value="TreeGrafter"/>
</dbReference>
<feature type="compositionally biased region" description="Basic and acidic residues" evidence="7">
    <location>
        <begin position="1129"/>
        <end position="1140"/>
    </location>
</feature>
<dbReference type="InterPro" id="IPR011989">
    <property type="entry name" value="ARM-like"/>
</dbReference>
<feature type="region of interest" description="Disordered" evidence="7">
    <location>
        <begin position="1047"/>
        <end position="1066"/>
    </location>
</feature>
<dbReference type="GO" id="GO:0005876">
    <property type="term" value="C:spindle microtubule"/>
    <property type="evidence" value="ECO:0007669"/>
    <property type="project" value="TreeGrafter"/>
</dbReference>
<dbReference type="InterPro" id="IPR024395">
    <property type="entry name" value="CLASP_N_dom"/>
</dbReference>
<evidence type="ECO:0000256" key="6">
    <source>
        <dbReference type="ARBA" id="ARBA00022776"/>
    </source>
</evidence>
<gene>
    <name evidence="9" type="primary">STU1</name>
    <name evidence="9" type="ORF">C6P45_002993</name>
</gene>
<dbReference type="PANTHER" id="PTHR21567">
    <property type="entry name" value="CLASP"/>
    <property type="match status" value="1"/>
</dbReference>
<dbReference type="GO" id="GO:0005815">
    <property type="term" value="C:microtubule organizing center"/>
    <property type="evidence" value="ECO:0007669"/>
    <property type="project" value="TreeGrafter"/>
</dbReference>
<keyword evidence="6" id="KW-0131">Cell cycle</keyword>
<comment type="caution">
    <text evidence="9">The sequence shown here is derived from an EMBL/GenBank/DDBJ whole genome shotgun (WGS) entry which is preliminary data.</text>
</comment>
<dbReference type="GO" id="GO:1990023">
    <property type="term" value="C:mitotic spindle midzone"/>
    <property type="evidence" value="ECO:0007669"/>
    <property type="project" value="TreeGrafter"/>
</dbReference>
<keyword evidence="6" id="KW-0498">Mitosis</keyword>
<organism evidence="9 10">
    <name type="scientific">Maudiozyma exigua</name>
    <name type="common">Yeast</name>
    <name type="synonym">Kazachstania exigua</name>
    <dbReference type="NCBI Taxonomy" id="34358"/>
    <lineage>
        <taxon>Eukaryota</taxon>
        <taxon>Fungi</taxon>
        <taxon>Dikarya</taxon>
        <taxon>Ascomycota</taxon>
        <taxon>Saccharomycotina</taxon>
        <taxon>Saccharomycetes</taxon>
        <taxon>Saccharomycetales</taxon>
        <taxon>Saccharomycetaceae</taxon>
        <taxon>Maudiozyma</taxon>
    </lineage>
</organism>
<feature type="region of interest" description="Disordered" evidence="7">
    <location>
        <begin position="1120"/>
        <end position="1140"/>
    </location>
</feature>
<keyword evidence="5" id="KW-0493">Microtubule</keyword>
<accession>A0A9P7B2J7</accession>
<evidence type="ECO:0000259" key="8">
    <source>
        <dbReference type="Pfam" id="PF12348"/>
    </source>
</evidence>
<dbReference type="GO" id="GO:0005881">
    <property type="term" value="C:cytoplasmic microtubule"/>
    <property type="evidence" value="ECO:0007669"/>
    <property type="project" value="TreeGrafter"/>
</dbReference>
<comment type="similarity">
    <text evidence="2">Belongs to the CLASP family.</text>
</comment>
<evidence type="ECO:0000313" key="10">
    <source>
        <dbReference type="Proteomes" id="UP000750334"/>
    </source>
</evidence>
<feature type="region of interest" description="Disordered" evidence="7">
    <location>
        <begin position="564"/>
        <end position="627"/>
    </location>
</feature>
<sequence>MSTSINTTNNDVQFDSLYTTLNDDQMKVEQKLDLLTQFKGHVKKEFIYVTNIPIYIDALLLIPFKFTHSIDMLFLGHSCLCYLVKRITIQSPESLSQDLISKIINNITELHTLEITHDKSSPHNNKKFWLLTIKILESCFKINPIFLENSIKASLENETIKASNQSNTTRIKVIFFMINELCQIKQFNNQDPLSSLKLLSPIILEFFNDVTDKSMFGDTYKNNINSIIELLSDIFRKYVDQKNFDDFVQRISEESVRTTFTQQYQQQEDETVSGNIFDTAVELQTILQDAKPPHQLSSNNNELSHNTLPYTSLDNLADDLENLLEIFHSPKETEQNWKIRQSNILKIRSMFHLNEKLILEEKVEFVNILKSINFIDCISKSALSLRTTLSLNTSQLIRDIIILLKDNLTISILDHLFLMLKTLLSSTKKLSSQMGYYCLLVMFLNVNFHSKLFNDSFSLVNEKNVILRNTSAILLRIMLIKSNHSSKLEANLVFIEEWLRKGIADSQTQVRESTRVTFWYYYKAYPTNAKNLLNNSFTTQLRKAIELAIPQHLDIDYEKQFQRSVSSSSSKSNSRRSSLLSSHLHTAGSQMRKYPSYAQPTQSSISQKHQLNSSRINRSTSEVLSNTHGSTIAEVVDTKRLKTNEGSTIKRKSSAPVLSKKIQQDQLDLTDELGDARSISLINKYMDITTKETNEPKENKKHEEKNKQLIQLYSLLDNDSQYTEFLMLLQNCLLIPHNSESEQLDFNRILPFIRKIILKAPLRFKSLLTVENFVTHLPYSTVIELYAINNISRKDVINKLENIGAEDMKNKLGHLSGLLEKLAFSTEPSTSIFYMKYRGVIFNFILNLFHDIFSNEHLNQTVTNLTFENVISNIFKIYGNELDNQLYFDVLHVCYLFNKQIFVDSLKKLQFVSVKLKISEELQKRDKTFQLNDVVLSKKEGNNPENVIELGKTTAREDTHQDDNERITSDSGMEENDLDIKKYMEMTMVNPFKQNRSTSGDSVVHNTDLSGVMNTPLDHKIPDQTSMTTVDPRIYEMTKVVSIYQNAEKQSHTTDSPEIKEEDENNGEIGLSDIFQENKKANTPQKLKSKPTKGILNENYVSKPDEVEHTVKFVEQSPEIIGNENTRQLPDEKSSNTSRDISKRIDAPVASVTGITDIKVENLQEHKEISRPHYPILHKFEGSPITLYELAKVISRRKSHTQGNKPDKTNEDDLKQLLKGVNRIKSGTFTIKHLNYLIEPLITFNPGNNTLLNWLETEGGYHELSAISLMLLQSMDDAALIPTTMTRKALLLIQCLFGMKEYTNRMITEFNSNILSGIWDQFTLMVDKLLDFTNEVYLLICETRLTLVRMNYFKTKSITSILSKLVMELPEDVTDDDYRNEFNETKIIGNLVSTNNISYNNIEKLKSKIGLKQSFMISTIVCVLQAKAEDFKTFQLSEIIQTMSFFVRKTNSDWRYNSISVAVEIFKILDRRTDVTKENTDQIFSCLDSETYKLIKIMGESQKL</sequence>
<dbReference type="EMBL" id="PUHR01000296">
    <property type="protein sequence ID" value="KAG0655418.1"/>
    <property type="molecule type" value="Genomic_DNA"/>
</dbReference>
<evidence type="ECO:0000256" key="7">
    <source>
        <dbReference type="SAM" id="MobiDB-lite"/>
    </source>
</evidence>
<keyword evidence="10" id="KW-1185">Reference proteome</keyword>
<dbReference type="GO" id="GO:0090307">
    <property type="term" value="P:mitotic spindle assembly"/>
    <property type="evidence" value="ECO:0007669"/>
    <property type="project" value="TreeGrafter"/>
</dbReference>
<feature type="domain" description="CLASP N-terminal" evidence="8">
    <location>
        <begin position="317"/>
        <end position="546"/>
    </location>
</feature>
<dbReference type="Gene3D" id="1.25.10.10">
    <property type="entry name" value="Leucine-rich Repeat Variant"/>
    <property type="match status" value="1"/>
</dbReference>
<dbReference type="OrthoDB" id="46159at2759"/>
<feature type="compositionally biased region" description="Basic and acidic residues" evidence="7">
    <location>
        <begin position="1049"/>
        <end position="1059"/>
    </location>
</feature>
<evidence type="ECO:0000256" key="2">
    <source>
        <dbReference type="ARBA" id="ARBA00009549"/>
    </source>
</evidence>